<feature type="compositionally biased region" description="Polar residues" evidence="2">
    <location>
        <begin position="1830"/>
        <end position="1840"/>
    </location>
</feature>
<feature type="compositionally biased region" description="Polar residues" evidence="2">
    <location>
        <begin position="1923"/>
        <end position="1950"/>
    </location>
</feature>
<feature type="compositionally biased region" description="Polar residues" evidence="2">
    <location>
        <begin position="880"/>
        <end position="898"/>
    </location>
</feature>
<feature type="compositionally biased region" description="Basic and acidic residues" evidence="2">
    <location>
        <begin position="117"/>
        <end position="172"/>
    </location>
</feature>
<dbReference type="EMBL" id="MU854414">
    <property type="protein sequence ID" value="KAK4038969.1"/>
    <property type="molecule type" value="Genomic_DNA"/>
</dbReference>
<dbReference type="GO" id="GO:0034967">
    <property type="term" value="C:Set3 complex"/>
    <property type="evidence" value="ECO:0007669"/>
    <property type="project" value="TreeGrafter"/>
</dbReference>
<dbReference type="GO" id="GO:0006357">
    <property type="term" value="P:regulation of transcription by RNA polymerase II"/>
    <property type="evidence" value="ECO:0007669"/>
    <property type="project" value="TreeGrafter"/>
</dbReference>
<evidence type="ECO:0000313" key="4">
    <source>
        <dbReference type="EMBL" id="KAK4038969.1"/>
    </source>
</evidence>
<feature type="compositionally biased region" description="Basic and acidic residues" evidence="2">
    <location>
        <begin position="246"/>
        <end position="329"/>
    </location>
</feature>
<dbReference type="PROSITE" id="PS51293">
    <property type="entry name" value="SANT"/>
    <property type="match status" value="1"/>
</dbReference>
<feature type="coiled-coil region" evidence="1">
    <location>
        <begin position="918"/>
        <end position="949"/>
    </location>
</feature>
<dbReference type="SMART" id="SM00717">
    <property type="entry name" value="SANT"/>
    <property type="match status" value="2"/>
</dbReference>
<feature type="region of interest" description="Disordered" evidence="2">
    <location>
        <begin position="1342"/>
        <end position="1371"/>
    </location>
</feature>
<comment type="caution">
    <text evidence="4">The sequence shown here is derived from an EMBL/GenBank/DDBJ whole genome shotgun (WGS) entry which is preliminary data.</text>
</comment>
<dbReference type="InterPro" id="IPR001005">
    <property type="entry name" value="SANT/Myb"/>
</dbReference>
<feature type="compositionally biased region" description="Low complexity" evidence="2">
    <location>
        <begin position="1431"/>
        <end position="1444"/>
    </location>
</feature>
<keyword evidence="5" id="KW-1185">Reference proteome</keyword>
<organism evidence="4 5">
    <name type="scientific">Parachaetomium inaequale</name>
    <dbReference type="NCBI Taxonomy" id="2588326"/>
    <lineage>
        <taxon>Eukaryota</taxon>
        <taxon>Fungi</taxon>
        <taxon>Dikarya</taxon>
        <taxon>Ascomycota</taxon>
        <taxon>Pezizomycotina</taxon>
        <taxon>Sordariomycetes</taxon>
        <taxon>Sordariomycetidae</taxon>
        <taxon>Sordariales</taxon>
        <taxon>Chaetomiaceae</taxon>
        <taxon>Parachaetomium</taxon>
    </lineage>
</organism>
<feature type="compositionally biased region" description="Polar residues" evidence="2">
    <location>
        <begin position="1"/>
        <end position="12"/>
    </location>
</feature>
<evidence type="ECO:0000256" key="1">
    <source>
        <dbReference type="SAM" id="Coils"/>
    </source>
</evidence>
<feature type="compositionally biased region" description="Pro residues" evidence="2">
    <location>
        <begin position="1255"/>
        <end position="1266"/>
    </location>
</feature>
<feature type="region of interest" description="Disordered" evidence="2">
    <location>
        <begin position="880"/>
        <end position="909"/>
    </location>
</feature>
<accession>A0AAN6PHA3</accession>
<feature type="compositionally biased region" description="Polar residues" evidence="2">
    <location>
        <begin position="1784"/>
        <end position="1796"/>
    </location>
</feature>
<dbReference type="PANTHER" id="PTHR13992">
    <property type="entry name" value="NUCLEAR RECEPTOR CO-REPRESSOR RELATED NCOR"/>
    <property type="match status" value="1"/>
</dbReference>
<feature type="compositionally biased region" description="Basic and acidic residues" evidence="2">
    <location>
        <begin position="22"/>
        <end position="57"/>
    </location>
</feature>
<feature type="compositionally biased region" description="Low complexity" evidence="2">
    <location>
        <begin position="2061"/>
        <end position="2110"/>
    </location>
</feature>
<feature type="compositionally biased region" description="Pro residues" evidence="2">
    <location>
        <begin position="2150"/>
        <end position="2161"/>
    </location>
</feature>
<feature type="region of interest" description="Disordered" evidence="2">
    <location>
        <begin position="1039"/>
        <end position="1198"/>
    </location>
</feature>
<feature type="compositionally biased region" description="Basic and acidic residues" evidence="2">
    <location>
        <begin position="1519"/>
        <end position="1563"/>
    </location>
</feature>
<feature type="compositionally biased region" description="Basic and acidic residues" evidence="2">
    <location>
        <begin position="718"/>
        <end position="731"/>
    </location>
</feature>
<feature type="compositionally biased region" description="Pro residues" evidence="2">
    <location>
        <begin position="1651"/>
        <end position="1670"/>
    </location>
</feature>
<feature type="compositionally biased region" description="Pro residues" evidence="2">
    <location>
        <begin position="1490"/>
        <end position="1502"/>
    </location>
</feature>
<feature type="region of interest" description="Disordered" evidence="2">
    <location>
        <begin position="1210"/>
        <end position="1292"/>
    </location>
</feature>
<dbReference type="Gene3D" id="1.10.10.60">
    <property type="entry name" value="Homeodomain-like"/>
    <property type="match status" value="1"/>
</dbReference>
<reference evidence="5" key="1">
    <citation type="journal article" date="2023" name="Mol. Phylogenet. Evol.">
        <title>Genome-scale phylogeny and comparative genomics of the fungal order Sordariales.</title>
        <authorList>
            <person name="Hensen N."/>
            <person name="Bonometti L."/>
            <person name="Westerberg I."/>
            <person name="Brannstrom I.O."/>
            <person name="Guillou S."/>
            <person name="Cros-Aarteil S."/>
            <person name="Calhoun S."/>
            <person name="Haridas S."/>
            <person name="Kuo A."/>
            <person name="Mondo S."/>
            <person name="Pangilinan J."/>
            <person name="Riley R."/>
            <person name="LaButti K."/>
            <person name="Andreopoulos B."/>
            <person name="Lipzen A."/>
            <person name="Chen C."/>
            <person name="Yan M."/>
            <person name="Daum C."/>
            <person name="Ng V."/>
            <person name="Clum A."/>
            <person name="Steindorff A."/>
            <person name="Ohm R.A."/>
            <person name="Martin F."/>
            <person name="Silar P."/>
            <person name="Natvig D.O."/>
            <person name="Lalanne C."/>
            <person name="Gautier V."/>
            <person name="Ament-Velasquez S.L."/>
            <person name="Kruys A."/>
            <person name="Hutchinson M.I."/>
            <person name="Powell A.J."/>
            <person name="Barry K."/>
            <person name="Miller A.N."/>
            <person name="Grigoriev I.V."/>
            <person name="Debuchy R."/>
            <person name="Gladieux P."/>
            <person name="Hiltunen Thoren M."/>
            <person name="Johannesson H."/>
        </authorList>
    </citation>
    <scope>NUCLEOTIDE SEQUENCE [LARGE SCALE GENOMIC DNA]</scope>
    <source>
        <strain evidence="5">CBS 284.82</strain>
    </source>
</reference>
<feature type="compositionally biased region" description="Acidic residues" evidence="2">
    <location>
        <begin position="570"/>
        <end position="579"/>
    </location>
</feature>
<feature type="region of interest" description="Disordered" evidence="2">
    <location>
        <begin position="1"/>
        <end position="579"/>
    </location>
</feature>
<feature type="compositionally biased region" description="Acidic residues" evidence="2">
    <location>
        <begin position="775"/>
        <end position="785"/>
    </location>
</feature>
<evidence type="ECO:0000313" key="5">
    <source>
        <dbReference type="Proteomes" id="UP001303115"/>
    </source>
</evidence>
<feature type="compositionally biased region" description="Basic and acidic residues" evidence="2">
    <location>
        <begin position="653"/>
        <end position="674"/>
    </location>
</feature>
<dbReference type="InterPro" id="IPR017884">
    <property type="entry name" value="SANT_dom"/>
</dbReference>
<name>A0AAN6PHA3_9PEZI</name>
<dbReference type="PANTHER" id="PTHR13992:SF39">
    <property type="entry name" value="SMRTER, ISOFORM G"/>
    <property type="match status" value="1"/>
</dbReference>
<feature type="compositionally biased region" description="Low complexity" evidence="2">
    <location>
        <begin position="1887"/>
        <end position="1897"/>
    </location>
</feature>
<keyword evidence="1" id="KW-0175">Coiled coil</keyword>
<feature type="compositionally biased region" description="Polar residues" evidence="2">
    <location>
        <begin position="1618"/>
        <end position="1645"/>
    </location>
</feature>
<feature type="compositionally biased region" description="Gly residues" evidence="2">
    <location>
        <begin position="235"/>
        <end position="245"/>
    </location>
</feature>
<feature type="region of interest" description="Disordered" evidence="2">
    <location>
        <begin position="1431"/>
        <end position="2175"/>
    </location>
</feature>
<gene>
    <name evidence="4" type="ORF">C8A01DRAFT_16998</name>
</gene>
<feature type="compositionally biased region" description="Basic and acidic residues" evidence="2">
    <location>
        <begin position="429"/>
        <end position="438"/>
    </location>
</feature>
<dbReference type="CDD" id="cd00167">
    <property type="entry name" value="SANT"/>
    <property type="match status" value="1"/>
</dbReference>
<dbReference type="SUPFAM" id="SSF46689">
    <property type="entry name" value="Homeodomain-like"/>
    <property type="match status" value="2"/>
</dbReference>
<feature type="compositionally biased region" description="Polar residues" evidence="2">
    <location>
        <begin position="1283"/>
        <end position="1292"/>
    </location>
</feature>
<sequence length="2175" mass="239457">MCPPQCRTNQSVDRSRYTGNRFDGDRRSRSPRDRSPYGDRGDRGPQYPDADRRRPPPDARGNPQGFPPGRDGFRDSLSGIQPPRGPKALLDPPSGPRGGGFAGDFRGRGRGGGRGRQWRDDSRDGGRDREDYRDRPHFRDERSRERERLHEREREREREWQRDSRDRVDFPRARRPSPPPLRARSPLPGRDFRDARDVPLGVDAERARRGSRDGPLSAGSSNSDPTFAPSPFRGGFRGGGRGVGRGRGDWDQRGGRDRGNFYDDRDRFPRSRSQESRWGREPDDRDRRDSRYPDTARDLRDDREIRDRETRDRELIRPKPDRVSHEPPSAKDVSPPPLAPSAPAFGSVPSRQSTTTEIQSLTGKPPPTGPRALTEERPVSAGHGVGNERPPPTGPSKPALSDGGPPIPLGPRAQQKQQRSSKHYPSHADYLRDLDKRPRSPGARSDSHALGADRYGPHVATGPNEIIIKSERGTQSARTSVDRETRTAPNSADIKMGGMDTGRAPREHESRPNEQPASPIIPKPRDVPAEKPKEQAPEPASVELKPTVLAVPSSRVQLPAREMSAPASDESSESDDDEDMDVYFEREISKAEAELQKLKDAADKVPMRIVRRYATAVHEAMLGVLNDSVGLVDMVGPIPEGFPFPCPKPGPEVADKEMPDAEVQEREGQEKVTTTREPSAIPTVEDADDNAVHPPEPQPKVEEMDTEGSGLPPLPALEEAKPLDQDVDMQHVAEPQPTLAPSPVNGPLAAGEGPAFFPHPFDQPETERSSASPDEGSEDRTEDDASIYGSVEVVREFSATPPTEDLPVYNVKPWFQSRRVRKLADESPEFGDFLFRHIQDQKVATHFAQEDLRHEYAKNYESYLRFTTSDDPAAVRSREYFTSSGVQPSTTGRAASSDSKPEGGRRAAGRFSTELDLEAAIKESIREHQERKEREERALKEKYRTEKEAVIPEMFWTEEEKERGSFYDTAGLLPLEKLVATWQVVPRHVNFTQEEAEKFEKAYLETPKQWGRISRELGNRDPGTCIMYYYAKKRDLNLKDKLKKQPRRRKKGRGKQRSSALVSELGNTENETEDAAGQETGENGERRRPPRRAAAPVWGNDATPNADSDGATPAPTPGRRRAGTAADGKNDGSAEKPEGKRGGGRKPRQPRADKEAKGPKQLAQAPGGAPLAVPGKTGRSRANSKAQGPEWLSPQTPVDLAARIPLPFEVPHGAMQPHGGMQPPLVPVQQSPLTSPDRAAPPMASTISEVMAPPSLRPEPPPPPASVPTFEISQPAGPERIRTPQQASSYWSVSETTDFPGLLRSFGTDWSKIAHHMQTKTATMNYYVRQTKEGGKPEWEQLAMEADAKGQRGEKRPAPPTPTQGPRKRYDVTTAGHRPLAAAEPDEAMLTKVEPQQNQPFSRFQVPIAQAAPVSHPLVQPTQAAMTAPLTAAAGAQQPSPGGPVVTQAMSPHTHPLRPPGPAYPYPEREVEAPAQAQQPVRISQKPVPATAPIPVSEPAPRPAQWATDLGQQFAMLTKEARGPRDVRDRQRLDLAQRESPRPVERAPLRMKQEPEPALHHPEAYPQFQPQRVMSSRMEATPLGRQAEPPRTAAPVPQSYPQPIHAQPVRSLLGEPVQVSQMTPTNERPMSGMQRQPPVSMQEQYSAVPVSAPPAPPPQPQPQPAPAPPRAPERKVNIMSLLNDDDPPPPKRVSEVSSVKRSSTPQPMVRQPTSTPLPPRREVEAGYPYGRTQAPQSAIPPLKPYHTQSPQPGHMRVPSTGMASSMDPGAEAQRDYYARHSYPAQHSVSAANSPQSQQAHYAQHGQHMQQHAQQAQMGYQGQQPYQPYQVSQPHAASPTPQYAPHPSMSGRREAPPSGREPWPQQQQPMHQHQHQQHIQQQHHQHQQHPSQSGWPPSHQAPPKASQPVPAQSAWGAQHGGVQTKPSVSSPLPPQQHHTWPTSGPSQQQPHPLNLRESRGPSVYESQSPTGGMPPHPHHQHHNSLGGGRYAPNPQDAVRRSEQQQQQQQQQSGGVQPPYARYSNTPGPAQQQQQQQQGRDPTRSYTPVGFGGGGLGAPPPQQQQQQQQQAVSQAQQGPGGPQQQYVTQQEAVMREQQQQQMREAQIREMQQLQQARAAAVSGREPVDQVAAGSGGGPGGPGASILGRQLRPGPPEGGPPGPPGGAGGMYERGERRF</sequence>
<evidence type="ECO:0000256" key="2">
    <source>
        <dbReference type="SAM" id="MobiDB-lite"/>
    </source>
</evidence>
<feature type="compositionally biased region" description="Basic residues" evidence="2">
    <location>
        <begin position="1871"/>
        <end position="1886"/>
    </location>
</feature>
<feature type="domain" description="SANT" evidence="3">
    <location>
        <begin position="990"/>
        <end position="1037"/>
    </location>
</feature>
<feature type="compositionally biased region" description="Basic and acidic residues" evidence="2">
    <location>
        <begin position="1346"/>
        <end position="1357"/>
    </location>
</feature>
<dbReference type="InterPro" id="IPR051571">
    <property type="entry name" value="N-CoR_corepressor"/>
</dbReference>
<feature type="compositionally biased region" description="Low complexity" evidence="2">
    <location>
        <begin position="1695"/>
        <end position="1705"/>
    </location>
</feature>
<feature type="compositionally biased region" description="Basic residues" evidence="2">
    <location>
        <begin position="1041"/>
        <end position="1056"/>
    </location>
</feature>
<feature type="compositionally biased region" description="Low complexity" evidence="2">
    <location>
        <begin position="1797"/>
        <end position="1829"/>
    </location>
</feature>
<feature type="compositionally biased region" description="Basic and acidic residues" evidence="2">
    <location>
        <begin position="1128"/>
        <end position="1141"/>
    </location>
</feature>
<feature type="compositionally biased region" description="Basic and acidic residues" evidence="2">
    <location>
        <begin position="503"/>
        <end position="512"/>
    </location>
</feature>
<feature type="region of interest" description="Disordered" evidence="2">
    <location>
        <begin position="652"/>
        <end position="787"/>
    </location>
</feature>
<feature type="compositionally biased region" description="Polar residues" evidence="2">
    <location>
        <begin position="1058"/>
        <end position="1069"/>
    </location>
</feature>
<protein>
    <recommendedName>
        <fullName evidence="3">SANT domain-containing protein</fullName>
    </recommendedName>
</protein>
<feature type="compositionally biased region" description="Basic and acidic residues" evidence="2">
    <location>
        <begin position="190"/>
        <end position="212"/>
    </location>
</feature>
<feature type="compositionally biased region" description="Gly residues" evidence="2">
    <location>
        <begin position="2131"/>
        <end position="2140"/>
    </location>
</feature>
<feature type="compositionally biased region" description="Polar residues" evidence="2">
    <location>
        <begin position="349"/>
        <end position="362"/>
    </location>
</feature>
<dbReference type="InterPro" id="IPR009057">
    <property type="entry name" value="Homeodomain-like_sf"/>
</dbReference>
<proteinExistence type="predicted"/>
<evidence type="ECO:0000259" key="3">
    <source>
        <dbReference type="PROSITE" id="PS51293"/>
    </source>
</evidence>
<dbReference type="Proteomes" id="UP001303115">
    <property type="component" value="Unassembled WGS sequence"/>
</dbReference>
<feature type="compositionally biased region" description="Basic and acidic residues" evidence="2">
    <location>
        <begin position="523"/>
        <end position="536"/>
    </location>
</feature>